<dbReference type="Gene3D" id="3.30.300.30">
    <property type="match status" value="1"/>
</dbReference>
<dbReference type="PANTHER" id="PTHR24095">
    <property type="entry name" value="ACETYL-COENZYME A SYNTHETASE"/>
    <property type="match status" value="1"/>
</dbReference>
<dbReference type="Pfam" id="PF13193">
    <property type="entry name" value="AMP-binding_C"/>
    <property type="match status" value="1"/>
</dbReference>
<keyword evidence="4 5" id="KW-0067">ATP-binding</keyword>
<accession>A0A0M0J949</accession>
<sequence>MKAPTLLVLLSSPLSLAFLVAPVPRTALIRRAAARLSVPRMDDTDTMPVPEAFLASRQTYIKDFDEYKTMYERSIRDPEGFWGEIAKQFHWEVPFTKVVDFNFKSTNGKIFSRWFEGGKTNICYNALDRHVKAGHGGQIAMYHESNEEGEELPSWTYAQMLAEVEKMGSWLLAQGVKPGDKVSIFMPMVPQLPIAMLACARIGAVHSVVFGGFSAEALANRLVDAQSTVVITADGVMRGTKPVKLFETVAAAAALCSSSMPIAKVLILQRLGPDKLKLELEKGRDVWWHEALSAADPSCAVEWMGAEDPLFVLYTSGSTGKPKGVVHTTGGYMVYAATTSKYIFDLKPEDTFFCTADCGWITGHTYVTYGPMLNRAKQLVFEGVPSYPDAGRLWRAVDKYEVTQIYTAPTAIRSLMKVGDTPVTSTSRKSLKLLGSVGEPINPEAWRWYHKVVGDGRCPIVDTWWQTETGGIMITPLPTKGFGEKPGCASLPFFGVQPVLLTSEGVELEGAAEGLLALKGPWPSAIRAVLGDYERFRNTYFPIDGYYMTGDGARRDEDGYIWITGRVDDVINTSGHRIGTAEVESAMVLHPKVAEAAVVGYPHPIKGEGIYVYVTVKQGVEQTEELLKELNLQCRKEIGAFATPDVVHWAPALPKTRSGKIMRRILRKIAAGQISQEDLGDTSTLAEPGVVDILIQSAPNNIAATK</sequence>
<dbReference type="PANTHER" id="PTHR24095:SF14">
    <property type="entry name" value="ACETYL-COENZYME A SYNTHETASE 1"/>
    <property type="match status" value="1"/>
</dbReference>
<dbReference type="InterPro" id="IPR042099">
    <property type="entry name" value="ANL_N_sf"/>
</dbReference>
<name>A0A0M0J949_9EUKA</name>
<comment type="catalytic activity">
    <reaction evidence="5">
        <text>acetate + ATP + CoA = acetyl-CoA + AMP + diphosphate</text>
        <dbReference type="Rhea" id="RHEA:23176"/>
        <dbReference type="ChEBI" id="CHEBI:30089"/>
        <dbReference type="ChEBI" id="CHEBI:30616"/>
        <dbReference type="ChEBI" id="CHEBI:33019"/>
        <dbReference type="ChEBI" id="CHEBI:57287"/>
        <dbReference type="ChEBI" id="CHEBI:57288"/>
        <dbReference type="ChEBI" id="CHEBI:456215"/>
        <dbReference type="EC" id="6.2.1.1"/>
    </reaction>
</comment>
<feature type="domain" description="AMP-dependent synthetase/ligase" evidence="7">
    <location>
        <begin position="137"/>
        <end position="522"/>
    </location>
</feature>
<evidence type="ECO:0000256" key="5">
    <source>
        <dbReference type="RuleBase" id="RU361147"/>
    </source>
</evidence>
<feature type="signal peptide" evidence="6">
    <location>
        <begin position="1"/>
        <end position="17"/>
    </location>
</feature>
<keyword evidence="2 5" id="KW-0436">Ligase</keyword>
<dbReference type="Pfam" id="PF16177">
    <property type="entry name" value="ACAS_N"/>
    <property type="match status" value="1"/>
</dbReference>
<dbReference type="InterPro" id="IPR045851">
    <property type="entry name" value="AMP-bd_C_sf"/>
</dbReference>
<dbReference type="PROSITE" id="PS00455">
    <property type="entry name" value="AMP_BINDING"/>
    <property type="match status" value="1"/>
</dbReference>
<dbReference type="InterPro" id="IPR000873">
    <property type="entry name" value="AMP-dep_synth/lig_dom"/>
</dbReference>
<evidence type="ECO:0000259" key="8">
    <source>
        <dbReference type="Pfam" id="PF13193"/>
    </source>
</evidence>
<evidence type="ECO:0000259" key="9">
    <source>
        <dbReference type="Pfam" id="PF16177"/>
    </source>
</evidence>
<evidence type="ECO:0000259" key="7">
    <source>
        <dbReference type="Pfam" id="PF00501"/>
    </source>
</evidence>
<feature type="chain" id="PRO_5005601527" description="Acetyl-coenzyme A synthetase" evidence="6">
    <location>
        <begin position="18"/>
        <end position="706"/>
    </location>
</feature>
<dbReference type="SUPFAM" id="SSF56801">
    <property type="entry name" value="Acetyl-CoA synthetase-like"/>
    <property type="match status" value="1"/>
</dbReference>
<evidence type="ECO:0000256" key="1">
    <source>
        <dbReference type="ARBA" id="ARBA00006432"/>
    </source>
</evidence>
<reference evidence="11" key="1">
    <citation type="journal article" date="2015" name="PLoS Genet.">
        <title>Genome Sequence and Transcriptome Analyses of Chrysochromulina tobin: Metabolic Tools for Enhanced Algal Fitness in the Prominent Order Prymnesiales (Haptophyceae).</title>
        <authorList>
            <person name="Hovde B.T."/>
            <person name="Deodato C.R."/>
            <person name="Hunsperger H.M."/>
            <person name="Ryken S.A."/>
            <person name="Yost W."/>
            <person name="Jha R.K."/>
            <person name="Patterson J."/>
            <person name="Monnat R.J. Jr."/>
            <person name="Barlow S.B."/>
            <person name="Starkenburg S.R."/>
            <person name="Cattolico R.A."/>
        </authorList>
    </citation>
    <scope>NUCLEOTIDE SEQUENCE</scope>
    <source>
        <strain evidence="11">CCMP291</strain>
    </source>
</reference>
<dbReference type="EC" id="6.2.1.1" evidence="5"/>
<dbReference type="OrthoDB" id="1706066at2759"/>
<dbReference type="InterPro" id="IPR032387">
    <property type="entry name" value="ACAS_N"/>
</dbReference>
<evidence type="ECO:0000256" key="4">
    <source>
        <dbReference type="ARBA" id="ARBA00022840"/>
    </source>
</evidence>
<gene>
    <name evidence="10" type="ORF">Ctob_006260</name>
</gene>
<dbReference type="InterPro" id="IPR020845">
    <property type="entry name" value="AMP-binding_CS"/>
</dbReference>
<dbReference type="NCBIfam" id="NF001208">
    <property type="entry name" value="PRK00174.1"/>
    <property type="match status" value="1"/>
</dbReference>
<evidence type="ECO:0000313" key="11">
    <source>
        <dbReference type="Proteomes" id="UP000037460"/>
    </source>
</evidence>
<dbReference type="Gene3D" id="3.40.50.12780">
    <property type="entry name" value="N-terminal domain of ligase-like"/>
    <property type="match status" value="1"/>
</dbReference>
<evidence type="ECO:0000256" key="6">
    <source>
        <dbReference type="SAM" id="SignalP"/>
    </source>
</evidence>
<dbReference type="Pfam" id="PF00501">
    <property type="entry name" value="AMP-binding"/>
    <property type="match status" value="1"/>
</dbReference>
<dbReference type="FunFam" id="3.40.50.12780:FF:000001">
    <property type="entry name" value="Acetyl-coenzyme A synthetase"/>
    <property type="match status" value="1"/>
</dbReference>
<dbReference type="CDD" id="cd05966">
    <property type="entry name" value="ACS"/>
    <property type="match status" value="1"/>
</dbReference>
<dbReference type="GO" id="GO:0019427">
    <property type="term" value="P:acetyl-CoA biosynthetic process from acetate"/>
    <property type="evidence" value="ECO:0007669"/>
    <property type="project" value="InterPro"/>
</dbReference>
<dbReference type="GO" id="GO:0016208">
    <property type="term" value="F:AMP binding"/>
    <property type="evidence" value="ECO:0007669"/>
    <property type="project" value="InterPro"/>
</dbReference>
<dbReference type="FunFam" id="3.30.300.30:FF:000004">
    <property type="entry name" value="Acetyl-coenzyme A synthetase"/>
    <property type="match status" value="1"/>
</dbReference>
<dbReference type="GO" id="GO:0003987">
    <property type="term" value="F:acetate-CoA ligase activity"/>
    <property type="evidence" value="ECO:0007669"/>
    <property type="project" value="UniProtKB-UniRule"/>
</dbReference>
<comment type="similarity">
    <text evidence="1 5">Belongs to the ATP-dependent AMP-binding enzyme family.</text>
</comment>
<keyword evidence="3 5" id="KW-0547">Nucleotide-binding</keyword>
<proteinExistence type="inferred from homology"/>
<dbReference type="Proteomes" id="UP000037460">
    <property type="component" value="Unassembled WGS sequence"/>
</dbReference>
<dbReference type="EMBL" id="JWZX01003252">
    <property type="protein sequence ID" value="KOO22763.1"/>
    <property type="molecule type" value="Genomic_DNA"/>
</dbReference>
<evidence type="ECO:0000313" key="10">
    <source>
        <dbReference type="EMBL" id="KOO22763.1"/>
    </source>
</evidence>
<evidence type="ECO:0000256" key="2">
    <source>
        <dbReference type="ARBA" id="ARBA00022598"/>
    </source>
</evidence>
<dbReference type="NCBIfam" id="TIGR02188">
    <property type="entry name" value="Ac_CoA_lig_AcsA"/>
    <property type="match status" value="1"/>
</dbReference>
<protein>
    <recommendedName>
        <fullName evidence="5">Acetyl-coenzyme A synthetase</fullName>
        <ecNumber evidence="5">6.2.1.1</ecNumber>
    </recommendedName>
</protein>
<organism evidence="10 11">
    <name type="scientific">Chrysochromulina tobinii</name>
    <dbReference type="NCBI Taxonomy" id="1460289"/>
    <lineage>
        <taxon>Eukaryota</taxon>
        <taxon>Haptista</taxon>
        <taxon>Haptophyta</taxon>
        <taxon>Prymnesiophyceae</taxon>
        <taxon>Prymnesiales</taxon>
        <taxon>Chrysochromulinaceae</taxon>
        <taxon>Chrysochromulina</taxon>
    </lineage>
</organism>
<keyword evidence="11" id="KW-1185">Reference proteome</keyword>
<dbReference type="InterPro" id="IPR011904">
    <property type="entry name" value="Ac_CoA_lig"/>
</dbReference>
<keyword evidence="6" id="KW-0732">Signal</keyword>
<comment type="caution">
    <text evidence="10">The sequence shown here is derived from an EMBL/GenBank/DDBJ whole genome shotgun (WGS) entry which is preliminary data.</text>
</comment>
<dbReference type="InterPro" id="IPR025110">
    <property type="entry name" value="AMP-bd_C"/>
</dbReference>
<feature type="domain" description="AMP-binding enzyme C-terminal" evidence="8">
    <location>
        <begin position="582"/>
        <end position="660"/>
    </location>
</feature>
<dbReference type="AlphaFoldDB" id="A0A0M0J949"/>
<dbReference type="GO" id="GO:0005524">
    <property type="term" value="F:ATP binding"/>
    <property type="evidence" value="ECO:0007669"/>
    <property type="project" value="UniProtKB-UniRule"/>
</dbReference>
<feature type="domain" description="Acetyl-coenzyme A synthetase N-terminal" evidence="9">
    <location>
        <begin position="67"/>
        <end position="126"/>
    </location>
</feature>
<evidence type="ECO:0000256" key="3">
    <source>
        <dbReference type="ARBA" id="ARBA00022741"/>
    </source>
</evidence>